<protein>
    <submittedName>
        <fullName evidence="2">Uncharacterized protein</fullName>
    </submittedName>
</protein>
<evidence type="ECO:0000256" key="1">
    <source>
        <dbReference type="SAM" id="MobiDB-lite"/>
    </source>
</evidence>
<dbReference type="Proteomes" id="UP001064489">
    <property type="component" value="Chromosome 11"/>
</dbReference>
<proteinExistence type="predicted"/>
<comment type="caution">
    <text evidence="2">The sequence shown here is derived from an EMBL/GenBank/DDBJ whole genome shotgun (WGS) entry which is preliminary data.</text>
</comment>
<evidence type="ECO:0000313" key="2">
    <source>
        <dbReference type="EMBL" id="KAI9152965.1"/>
    </source>
</evidence>
<reference evidence="2" key="2">
    <citation type="submission" date="2023-02" db="EMBL/GenBank/DDBJ databases">
        <authorList>
            <person name="Swenson N.G."/>
            <person name="Wegrzyn J.L."/>
            <person name="Mcevoy S.L."/>
        </authorList>
    </citation>
    <scope>NUCLEOTIDE SEQUENCE</scope>
    <source>
        <strain evidence="2">91603</strain>
        <tissue evidence="2">Leaf</tissue>
    </source>
</reference>
<feature type="region of interest" description="Disordered" evidence="1">
    <location>
        <begin position="105"/>
        <end position="160"/>
    </location>
</feature>
<keyword evidence="3" id="KW-1185">Reference proteome</keyword>
<dbReference type="EMBL" id="JAJSOW010000108">
    <property type="protein sequence ID" value="KAI9152965.1"/>
    <property type="molecule type" value="Genomic_DNA"/>
</dbReference>
<dbReference type="AlphaFoldDB" id="A0AAD5I5F4"/>
<sequence length="160" mass="17641">MVSDLDSVHMGFVLQRLLKLLVEMMTTHSPAMANNGVGDCDGDGDGDIDLKINKVLADRVHVPVPHVPVAPVPHVPVLPQPTWSVGYTPKTSTEYTRGYEDGEVEVEEDQVDAQQGTSNQNDEEENMIRCSKRPKKLATVVQHEQQVGDEQVDAHQGFDN</sequence>
<gene>
    <name evidence="2" type="ORF">LWI28_003707</name>
</gene>
<organism evidence="2 3">
    <name type="scientific">Acer negundo</name>
    <name type="common">Box elder</name>
    <dbReference type="NCBI Taxonomy" id="4023"/>
    <lineage>
        <taxon>Eukaryota</taxon>
        <taxon>Viridiplantae</taxon>
        <taxon>Streptophyta</taxon>
        <taxon>Embryophyta</taxon>
        <taxon>Tracheophyta</taxon>
        <taxon>Spermatophyta</taxon>
        <taxon>Magnoliopsida</taxon>
        <taxon>eudicotyledons</taxon>
        <taxon>Gunneridae</taxon>
        <taxon>Pentapetalae</taxon>
        <taxon>rosids</taxon>
        <taxon>malvids</taxon>
        <taxon>Sapindales</taxon>
        <taxon>Sapindaceae</taxon>
        <taxon>Hippocastanoideae</taxon>
        <taxon>Acereae</taxon>
        <taxon>Acer</taxon>
    </lineage>
</organism>
<name>A0AAD5I5F4_ACENE</name>
<reference evidence="2" key="1">
    <citation type="journal article" date="2022" name="Plant J.">
        <title>Strategies of tolerance reflected in two North American maple genomes.</title>
        <authorList>
            <person name="McEvoy S.L."/>
            <person name="Sezen U.U."/>
            <person name="Trouern-Trend A."/>
            <person name="McMahon S.M."/>
            <person name="Schaberg P.G."/>
            <person name="Yang J."/>
            <person name="Wegrzyn J.L."/>
            <person name="Swenson N.G."/>
        </authorList>
    </citation>
    <scope>NUCLEOTIDE SEQUENCE</scope>
    <source>
        <strain evidence="2">91603</strain>
    </source>
</reference>
<accession>A0AAD5I5F4</accession>
<evidence type="ECO:0000313" key="3">
    <source>
        <dbReference type="Proteomes" id="UP001064489"/>
    </source>
</evidence>